<dbReference type="SFLD" id="SFLDS00005">
    <property type="entry name" value="Isoprenoid_Synthase_Type_I"/>
    <property type="match status" value="1"/>
</dbReference>
<keyword evidence="6" id="KW-0456">Lyase</keyword>
<dbReference type="InterPro" id="IPR050148">
    <property type="entry name" value="Terpene_synthase-like"/>
</dbReference>
<keyword evidence="4" id="KW-0479">Metal-binding</keyword>
<evidence type="ECO:0000313" key="10">
    <source>
        <dbReference type="EMBL" id="AZB50512.1"/>
    </source>
</evidence>
<name>A0A3S8D7W5_PRUVU</name>
<dbReference type="FunFam" id="1.10.600.10:FF:000007">
    <property type="entry name" value="Isoprene synthase, chloroplastic"/>
    <property type="match status" value="1"/>
</dbReference>
<dbReference type="Gene3D" id="1.50.10.130">
    <property type="entry name" value="Terpene synthase, N-terminal domain"/>
    <property type="match status" value="1"/>
</dbReference>
<dbReference type="PANTHER" id="PTHR31225:SF253">
    <property type="entry name" value="SESQUITERPENE SYNTHASE 31"/>
    <property type="match status" value="1"/>
</dbReference>
<accession>A0A3S8D7W5</accession>
<keyword evidence="7" id="KW-0175">Coiled coil</keyword>
<dbReference type="InterPro" id="IPR008930">
    <property type="entry name" value="Terpenoid_cyclase/PrenylTrfase"/>
</dbReference>
<dbReference type="InterPro" id="IPR001906">
    <property type="entry name" value="Terpene_synth_N"/>
</dbReference>
<dbReference type="GO" id="GO:0000287">
    <property type="term" value="F:magnesium ion binding"/>
    <property type="evidence" value="ECO:0007669"/>
    <property type="project" value="InterPro"/>
</dbReference>
<comment type="cofactor">
    <cofactor evidence="1">
        <name>Mg(2+)</name>
        <dbReference type="ChEBI" id="CHEBI:18420"/>
    </cofactor>
</comment>
<keyword evidence="5" id="KW-0460">Magnesium</keyword>
<dbReference type="Pfam" id="PF01397">
    <property type="entry name" value="Terpene_synth"/>
    <property type="match status" value="1"/>
</dbReference>
<evidence type="ECO:0000256" key="1">
    <source>
        <dbReference type="ARBA" id="ARBA00001946"/>
    </source>
</evidence>
<feature type="domain" description="Terpene synthase N-terminal" evidence="8">
    <location>
        <begin position="25"/>
        <end position="197"/>
    </location>
</feature>
<dbReference type="GO" id="GO:0010333">
    <property type="term" value="F:terpene synthase activity"/>
    <property type="evidence" value="ECO:0007669"/>
    <property type="project" value="InterPro"/>
</dbReference>
<dbReference type="InterPro" id="IPR005630">
    <property type="entry name" value="Terpene_synthase_metal-bd"/>
</dbReference>
<dbReference type="SFLD" id="SFLDG01019">
    <property type="entry name" value="Terpene_Cyclase_Like_1_C_Termi"/>
    <property type="match status" value="1"/>
</dbReference>
<dbReference type="EMBL" id="MH926016">
    <property type="protein sequence ID" value="AZB50512.1"/>
    <property type="molecule type" value="mRNA"/>
</dbReference>
<dbReference type="PANTHER" id="PTHR31225">
    <property type="entry name" value="OS04G0344100 PROTEIN-RELATED"/>
    <property type="match status" value="1"/>
</dbReference>
<organism evidence="10">
    <name type="scientific">Prunella vulgaris</name>
    <name type="common">Common selfheal</name>
    <dbReference type="NCBI Taxonomy" id="39358"/>
    <lineage>
        <taxon>Eukaryota</taxon>
        <taxon>Viridiplantae</taxon>
        <taxon>Streptophyta</taxon>
        <taxon>Embryophyta</taxon>
        <taxon>Tracheophyta</taxon>
        <taxon>Spermatophyta</taxon>
        <taxon>Magnoliopsida</taxon>
        <taxon>eudicotyledons</taxon>
        <taxon>Gunneridae</taxon>
        <taxon>Pentapetalae</taxon>
        <taxon>asterids</taxon>
        <taxon>lamiids</taxon>
        <taxon>Lamiales</taxon>
        <taxon>Lamiaceae</taxon>
        <taxon>Nepetoideae</taxon>
        <taxon>Mentheae</taxon>
        <taxon>Prunellinae</taxon>
        <taxon>Prunella</taxon>
    </lineage>
</organism>
<evidence type="ECO:0000256" key="2">
    <source>
        <dbReference type="ARBA" id="ARBA00004721"/>
    </source>
</evidence>
<dbReference type="Pfam" id="PF03936">
    <property type="entry name" value="Terpene_synth_C"/>
    <property type="match status" value="1"/>
</dbReference>
<evidence type="ECO:0000256" key="3">
    <source>
        <dbReference type="ARBA" id="ARBA00006333"/>
    </source>
</evidence>
<evidence type="ECO:0000256" key="7">
    <source>
        <dbReference type="SAM" id="Coils"/>
    </source>
</evidence>
<evidence type="ECO:0000259" key="8">
    <source>
        <dbReference type="Pfam" id="PF01397"/>
    </source>
</evidence>
<dbReference type="InterPro" id="IPR036965">
    <property type="entry name" value="Terpene_synth_N_sf"/>
</dbReference>
<dbReference type="Gene3D" id="1.10.600.10">
    <property type="entry name" value="Farnesyl Diphosphate Synthase"/>
    <property type="match status" value="1"/>
</dbReference>
<dbReference type="InterPro" id="IPR044814">
    <property type="entry name" value="Terpene_cyclase_plant_C1"/>
</dbReference>
<dbReference type="SUPFAM" id="SSF48239">
    <property type="entry name" value="Terpenoid cyclases/Protein prenyltransferases"/>
    <property type="match status" value="1"/>
</dbReference>
<feature type="coiled-coil region" evidence="7">
    <location>
        <begin position="32"/>
        <end position="59"/>
    </location>
</feature>
<reference evidence="10" key="1">
    <citation type="submission" date="2018-09" db="EMBL/GenBank/DDBJ databases">
        <title>Promiscuous terpene synthases from Prunella vulgaris highlight the importance of substrate and compartment switching in terpene synthase evolution.</title>
        <authorList>
            <person name="Johnson S.R."/>
            <person name="Sadre R."/>
            <person name="Bhat W.W."/>
            <person name="Miller G.P."/>
            <person name="Garcia A."/>
            <person name="Hamberger B."/>
        </authorList>
    </citation>
    <scope>NUCLEOTIDE SEQUENCE</scope>
</reference>
<proteinExistence type="evidence at transcript level"/>
<sequence>MGEESSVSCLRNSRPPVTDYVPSIWADTFSTSSFKEQEQQKYEEAIEELKKEARCILLTAAASPRKQMILIDTLERLGLAYHFETEIEHILQQINQQTLQDYDLFTTTLGFRLLRQHRHHVSCSVFDKFLDQDAKFKESLLLSSDTESVLSLYDAAHVRFRHENLLKEAAVSTKQYLRGIEAELLDSSLKEKVNRALKHPLHRDVPIFYARFFISIYEKDLSRNELLLKLAKLNFNFLQNLYKEELFQLTGWWNKFDVKSKLTYARDRLVEAYLWGVAYHYEPQYYNVRIGLVKGIQITGIMDDTYDNYATLNEAQIFTQTLDRWNANEVDGLPDYMKIVYDFILSIYEDYKCSASKHEKGFSVPYFKEAVQELSSAYNQELEWVTERNMPSFIEYARNSEITSSLYMMFAVIIPGLKSLTPETIDWVKTEPLITVSTAMIGRYMDDIGSQHRESKGGKVLTAVDCYMKQYNVSKEETLSKFGELVEDAWEDLNKEWVETTSFLPTEIAVQFLNYARMCDACYNSNDGDGYTDPAIFKSNVVALFLNPLLI</sequence>
<comment type="similarity">
    <text evidence="3">Belongs to the terpene synthase family.</text>
</comment>
<evidence type="ECO:0000256" key="6">
    <source>
        <dbReference type="ARBA" id="ARBA00023239"/>
    </source>
</evidence>
<dbReference type="CDD" id="cd00684">
    <property type="entry name" value="Terpene_cyclase_plant_C1"/>
    <property type="match status" value="1"/>
</dbReference>
<dbReference type="AlphaFoldDB" id="A0A3S8D7W5"/>
<dbReference type="InterPro" id="IPR034741">
    <property type="entry name" value="Terpene_cyclase-like_1_C"/>
</dbReference>
<protein>
    <submittedName>
        <fullName evidence="10">Terpene synthase 4</fullName>
    </submittedName>
</protein>
<evidence type="ECO:0000256" key="5">
    <source>
        <dbReference type="ARBA" id="ARBA00022842"/>
    </source>
</evidence>
<comment type="pathway">
    <text evidence="2">Secondary metabolite biosynthesis; terpenoid biosynthesis.</text>
</comment>
<dbReference type="GO" id="GO:0016102">
    <property type="term" value="P:diterpenoid biosynthetic process"/>
    <property type="evidence" value="ECO:0007669"/>
    <property type="project" value="InterPro"/>
</dbReference>
<dbReference type="SUPFAM" id="SSF48576">
    <property type="entry name" value="Terpenoid synthases"/>
    <property type="match status" value="1"/>
</dbReference>
<evidence type="ECO:0000259" key="9">
    <source>
        <dbReference type="Pfam" id="PF03936"/>
    </source>
</evidence>
<evidence type="ECO:0000256" key="4">
    <source>
        <dbReference type="ARBA" id="ARBA00022723"/>
    </source>
</evidence>
<dbReference type="InterPro" id="IPR008949">
    <property type="entry name" value="Isoprenoid_synthase_dom_sf"/>
</dbReference>
<feature type="domain" description="Terpene synthase metal-binding" evidence="9">
    <location>
        <begin position="255"/>
        <end position="492"/>
    </location>
</feature>